<dbReference type="CDD" id="cd00198">
    <property type="entry name" value="vWFA"/>
    <property type="match status" value="1"/>
</dbReference>
<dbReference type="PROSITE" id="PS50127">
    <property type="entry name" value="UBC_2"/>
    <property type="match status" value="1"/>
</dbReference>
<keyword evidence="2" id="KW-0413">Isomerase</keyword>
<dbReference type="Gene3D" id="3.40.50.410">
    <property type="entry name" value="von Willebrand factor, type A domain"/>
    <property type="match status" value="1"/>
</dbReference>
<dbReference type="SMART" id="SM00504">
    <property type="entry name" value="Ubox"/>
    <property type="match status" value="1"/>
</dbReference>
<name>A0ABR1SSI0_9PEZI</name>
<sequence>MVVYGKSLVERIHPKEVTETRIYGYLPLLLGRGFEKTKAVRFVGGRPRFGPPTTIFTTPPVVAVCSKQRHAPASAQVESNGEEQQKGFVLDLHTSELPIHPVCMNFNLWFSGLVDFAKDRVIDIYCVNRQVTGGVGGDDVGIGKTTIFRARPHWQPKVAQSDRGISIFLSSLRLFASLVQDMQDDESLQDAILHVFDLLTNFPPALRALCILVQGKTPHPGECAALSQAMFEALDKFTATYTDIIGSDHTRVFEGARLFFGYVLEKARALKLSRDDITTFPYANSFRTQDLRSCKTGEAVMHVRRTTQGLMESGLFRELQKGGLLADSNPETDVKSAGYDPELSRIAHLSGGMAPEVVILSRPQAPEAALELAELRDLTQLSELCARNGLAVHMPRQLASSIAPCLTFDRQAHLAVYTGEQPCGPPSHSSIIARPLHGEETIDVAVIEQLIEPLLKAYQDDGTAAFDQYGGAVVKRLLAPDEILIFCVDVSGSMGEDTEFTGVNDTDRSIRDAGARALVEPELFNQDTTDDAIEFLCDYEGFDDMIAVVTFYSRTHRRDAAATVLEIMQTMLSSDIIEMAETIERTRDHRTRNEAEMKLKKLKVLWTASKTHEEVFVDFLIYRATAASPEVAQRWNWSSSDERSTGRTVQRIPSLDSQIVHLPYNLRCPISHTLMTDAVTTSDGHTYSSAAITEWFKIRKSSPMTGLELKNDALRVNQEVRNAAKIWMDGHDMASAGGRLISKDFEVTFASRVGTFCRKIWPTTTIEDLYKLTFRGLKGRFSVFQLSTDHWGPLTPSPGVIAQSRGIREGSHITIRLADDTSSNVAGSSEASSDGEQVLIKVYCMNRDAPLFSYWVNQDTDQSISSVIWKYWRFQLQQDLHTDLDERTVLKELRQIGDGWYKGQACRRQIQLSTLLTPPNCHGHLGEETMRHSRLSRLDVLKQMFEAFINRLLAYNYKTHVGLVAFSTKATLTMCISHVIENFRRSISDIEQDGDTALWDALALGMDQVNEYSKRYPQAKKRIICISDGLDNKSMTNTAADVCWCLRRTNIVVDSVMLGNEGNGDLRTLSHILGGYRFHPTTLANALAICELEPFLSLTERPTVSPPKGSMGARKSALLDFKVEKWTANNTEANEHNFPARKPHPNIDDDFIQLSAFANSRAASGGGGGGGSDGGSSRTSQLRTSRLLNEIRGIASRAEHPKYDIYVSQADMSFWKIVMSGPEDSPYAEGTFLLYLHADEGYPTSAPKARFVTRLKHPNVNAHGRICHGILDRDWTTDTAMADVLNSVYALLFQPENMDPVSTTAALGMHRDDESGFADEARAFVRRYATKSREEWRAELLGLEKEDEKATED</sequence>
<evidence type="ECO:0000256" key="3">
    <source>
        <dbReference type="SAM" id="MobiDB-lite"/>
    </source>
</evidence>
<protein>
    <recommendedName>
        <fullName evidence="1">peptidylprolyl isomerase</fullName>
        <ecNumber evidence="1">5.2.1.8</ecNumber>
    </recommendedName>
</protein>
<dbReference type="Pfam" id="PF00179">
    <property type="entry name" value="UQ_con"/>
    <property type="match status" value="1"/>
</dbReference>
<evidence type="ECO:0000259" key="5">
    <source>
        <dbReference type="PROSITE" id="PS50234"/>
    </source>
</evidence>
<accession>A0ABR1SSI0</accession>
<organism evidence="7 8">
    <name type="scientific">Apiospora marii</name>
    <dbReference type="NCBI Taxonomy" id="335849"/>
    <lineage>
        <taxon>Eukaryota</taxon>
        <taxon>Fungi</taxon>
        <taxon>Dikarya</taxon>
        <taxon>Ascomycota</taxon>
        <taxon>Pezizomycotina</taxon>
        <taxon>Sordariomycetes</taxon>
        <taxon>Xylariomycetidae</taxon>
        <taxon>Amphisphaeriales</taxon>
        <taxon>Apiosporaceae</taxon>
        <taxon>Apiospora</taxon>
    </lineage>
</organism>
<evidence type="ECO:0000313" key="7">
    <source>
        <dbReference type="EMBL" id="KAK8037291.1"/>
    </source>
</evidence>
<dbReference type="SUPFAM" id="SSF54495">
    <property type="entry name" value="UBC-like"/>
    <property type="match status" value="1"/>
</dbReference>
<dbReference type="InterPro" id="IPR036465">
    <property type="entry name" value="vWFA_dom_sf"/>
</dbReference>
<evidence type="ECO:0000256" key="1">
    <source>
        <dbReference type="ARBA" id="ARBA00013194"/>
    </source>
</evidence>
<dbReference type="Gene3D" id="3.30.40.10">
    <property type="entry name" value="Zinc/RING finger domain, C3HC4 (zinc finger)"/>
    <property type="match status" value="1"/>
</dbReference>
<evidence type="ECO:0000259" key="6">
    <source>
        <dbReference type="PROSITE" id="PS51698"/>
    </source>
</evidence>
<dbReference type="PANTHER" id="PTHR24068">
    <property type="entry name" value="UBIQUITIN-CONJUGATING ENZYME E2"/>
    <property type="match status" value="1"/>
</dbReference>
<comment type="caution">
    <text evidence="7">The sequence shown here is derived from an EMBL/GenBank/DDBJ whole genome shotgun (WGS) entry which is preliminary data.</text>
</comment>
<proteinExistence type="predicted"/>
<dbReference type="InterPro" id="IPR016135">
    <property type="entry name" value="UBQ-conjugating_enzyme/RWD"/>
</dbReference>
<dbReference type="SMART" id="SM00212">
    <property type="entry name" value="UBCc"/>
    <property type="match status" value="1"/>
</dbReference>
<reference evidence="7 8" key="1">
    <citation type="submission" date="2023-01" db="EMBL/GenBank/DDBJ databases">
        <title>Analysis of 21 Apiospora genomes using comparative genomics revels a genus with tremendous synthesis potential of carbohydrate active enzymes and secondary metabolites.</title>
        <authorList>
            <person name="Sorensen T."/>
        </authorList>
    </citation>
    <scope>NUCLEOTIDE SEQUENCE [LARGE SCALE GENOMIC DNA]</scope>
    <source>
        <strain evidence="7 8">CBS 20057</strain>
    </source>
</reference>
<dbReference type="Gene3D" id="3.10.110.10">
    <property type="entry name" value="Ubiquitin Conjugating Enzyme"/>
    <property type="match status" value="1"/>
</dbReference>
<dbReference type="InterPro" id="IPR002035">
    <property type="entry name" value="VWF_A"/>
</dbReference>
<dbReference type="Proteomes" id="UP001396898">
    <property type="component" value="Unassembled WGS sequence"/>
</dbReference>
<dbReference type="Pfam" id="PF13519">
    <property type="entry name" value="VWA_2"/>
    <property type="match status" value="1"/>
</dbReference>
<dbReference type="Pfam" id="PF04564">
    <property type="entry name" value="U-box"/>
    <property type="match status" value="1"/>
</dbReference>
<feature type="domain" description="UBC core" evidence="4">
    <location>
        <begin position="1182"/>
        <end position="1330"/>
    </location>
</feature>
<feature type="compositionally biased region" description="Gly residues" evidence="3">
    <location>
        <begin position="1164"/>
        <end position="1174"/>
    </location>
</feature>
<dbReference type="SUPFAM" id="SSF57850">
    <property type="entry name" value="RING/U-box"/>
    <property type="match status" value="1"/>
</dbReference>
<gene>
    <name evidence="7" type="ORF">PG991_000637</name>
</gene>
<dbReference type="CDD" id="cd16655">
    <property type="entry name" value="RING-Ubox_WDSUB1-like"/>
    <property type="match status" value="1"/>
</dbReference>
<dbReference type="SUPFAM" id="SSF53300">
    <property type="entry name" value="vWA-like"/>
    <property type="match status" value="1"/>
</dbReference>
<evidence type="ECO:0000259" key="4">
    <source>
        <dbReference type="PROSITE" id="PS50127"/>
    </source>
</evidence>
<dbReference type="EMBL" id="JAQQWI010000002">
    <property type="protein sequence ID" value="KAK8037291.1"/>
    <property type="molecule type" value="Genomic_DNA"/>
</dbReference>
<feature type="domain" description="U-box" evidence="6">
    <location>
        <begin position="661"/>
        <end position="734"/>
    </location>
</feature>
<evidence type="ECO:0000256" key="2">
    <source>
        <dbReference type="ARBA" id="ARBA00023110"/>
    </source>
</evidence>
<dbReference type="PROSITE" id="PS50234">
    <property type="entry name" value="VWFA"/>
    <property type="match status" value="1"/>
</dbReference>
<keyword evidence="8" id="KW-1185">Reference proteome</keyword>
<dbReference type="InterPro" id="IPR003613">
    <property type="entry name" value="Ubox_domain"/>
</dbReference>
<evidence type="ECO:0000313" key="8">
    <source>
        <dbReference type="Proteomes" id="UP001396898"/>
    </source>
</evidence>
<feature type="region of interest" description="Disordered" evidence="3">
    <location>
        <begin position="1161"/>
        <end position="1181"/>
    </location>
</feature>
<dbReference type="InterPro" id="IPR000608">
    <property type="entry name" value="UBC"/>
</dbReference>
<dbReference type="EC" id="5.2.1.8" evidence="1"/>
<keyword evidence="2" id="KW-0697">Rotamase</keyword>
<dbReference type="InterPro" id="IPR013083">
    <property type="entry name" value="Znf_RING/FYVE/PHD"/>
</dbReference>
<dbReference type="PROSITE" id="PS51698">
    <property type="entry name" value="U_BOX"/>
    <property type="match status" value="1"/>
</dbReference>
<feature type="domain" description="VWFA" evidence="5">
    <location>
        <begin position="926"/>
        <end position="1072"/>
    </location>
</feature>